<evidence type="ECO:0000259" key="3">
    <source>
        <dbReference type="SMART" id="SM00385"/>
    </source>
</evidence>
<evidence type="ECO:0000256" key="1">
    <source>
        <dbReference type="RuleBase" id="RU000383"/>
    </source>
</evidence>
<sequence length="254" mass="28129">MKYKESSQCDRWVFTNEQLAELRGAKLESTLRVLTQVLLRRRWVRDLAPPSLEEQELLLRYYGSKLQAICAELKLPRKVLGTCVTFLKRMYVHSCVLEVDPQTIFLTCLYLACKTEESYISAAELGRLSGMRAEIVLGTELTLLQGLKFDLIVFSPFNAIEGFMQAGIKIQNPAALVLSPDEQPEETVHKLAAVLRSIDELGALGSATLDLEEIAAIDRRVKACRAVLSETSRKAAKGKPSGKSGTKEAIAAKA</sequence>
<dbReference type="EMBL" id="KL662094">
    <property type="protein sequence ID" value="KFM23500.1"/>
    <property type="molecule type" value="Genomic_DNA"/>
</dbReference>
<proteinExistence type="inferred from homology"/>
<dbReference type="Proteomes" id="UP000028924">
    <property type="component" value="Unassembled WGS sequence"/>
</dbReference>
<dbReference type="PANTHER" id="PTHR10026">
    <property type="entry name" value="CYCLIN"/>
    <property type="match status" value="1"/>
</dbReference>
<feature type="region of interest" description="Disordered" evidence="2">
    <location>
        <begin position="231"/>
        <end position="254"/>
    </location>
</feature>
<dbReference type="SMART" id="SM00385">
    <property type="entry name" value="CYCLIN"/>
    <property type="match status" value="1"/>
</dbReference>
<dbReference type="KEGG" id="apro:F751_4382"/>
<dbReference type="InterPro" id="IPR006671">
    <property type="entry name" value="Cyclin_N"/>
</dbReference>
<dbReference type="STRING" id="3075.A0A087SCP6"/>
<comment type="similarity">
    <text evidence="1">Belongs to the cyclin family.</text>
</comment>
<feature type="domain" description="Cyclin-like" evidence="3">
    <location>
        <begin position="64"/>
        <end position="145"/>
    </location>
</feature>
<dbReference type="eggNOG" id="KOG2496">
    <property type="taxonomic scope" value="Eukaryota"/>
</dbReference>
<organism evidence="4 5">
    <name type="scientific">Auxenochlorella protothecoides</name>
    <name type="common">Green microalga</name>
    <name type="synonym">Chlorella protothecoides</name>
    <dbReference type="NCBI Taxonomy" id="3075"/>
    <lineage>
        <taxon>Eukaryota</taxon>
        <taxon>Viridiplantae</taxon>
        <taxon>Chlorophyta</taxon>
        <taxon>core chlorophytes</taxon>
        <taxon>Trebouxiophyceae</taxon>
        <taxon>Chlorellales</taxon>
        <taxon>Chlorellaceae</taxon>
        <taxon>Auxenochlorella</taxon>
    </lineage>
</organism>
<dbReference type="Pfam" id="PF00134">
    <property type="entry name" value="Cyclin_N"/>
    <property type="match status" value="1"/>
</dbReference>
<dbReference type="InterPro" id="IPR013763">
    <property type="entry name" value="Cyclin-like_dom"/>
</dbReference>
<dbReference type="InterPro" id="IPR036915">
    <property type="entry name" value="Cyclin-like_sf"/>
</dbReference>
<dbReference type="Gene3D" id="1.10.472.10">
    <property type="entry name" value="Cyclin-like"/>
    <property type="match status" value="1"/>
</dbReference>
<keyword evidence="1" id="KW-0195">Cyclin</keyword>
<dbReference type="InterPro" id="IPR043198">
    <property type="entry name" value="Cyclin/Ssn8"/>
</dbReference>
<dbReference type="GeneID" id="23615773"/>
<accession>A0A087SCP6</accession>
<dbReference type="OrthoDB" id="340962at2759"/>
<reference evidence="4 5" key="1">
    <citation type="journal article" date="2014" name="BMC Genomics">
        <title>Oil accumulation mechanisms of the oleaginous microalga Chlorella protothecoides revealed through its genome, transcriptomes, and proteomes.</title>
        <authorList>
            <person name="Gao C."/>
            <person name="Wang Y."/>
            <person name="Shen Y."/>
            <person name="Yan D."/>
            <person name="He X."/>
            <person name="Dai J."/>
            <person name="Wu Q."/>
        </authorList>
    </citation>
    <scope>NUCLEOTIDE SEQUENCE [LARGE SCALE GENOMIC DNA]</scope>
    <source>
        <strain evidence="4 5">0710</strain>
    </source>
</reference>
<keyword evidence="5" id="KW-1185">Reference proteome</keyword>
<gene>
    <name evidence="4" type="ORF">F751_4382</name>
</gene>
<name>A0A087SCP6_AUXPR</name>
<dbReference type="RefSeq" id="XP_011396373.1">
    <property type="nucleotide sequence ID" value="XM_011398071.1"/>
</dbReference>
<evidence type="ECO:0000313" key="5">
    <source>
        <dbReference type="Proteomes" id="UP000028924"/>
    </source>
</evidence>
<dbReference type="GO" id="GO:0016538">
    <property type="term" value="F:cyclin-dependent protein serine/threonine kinase regulator activity"/>
    <property type="evidence" value="ECO:0007669"/>
    <property type="project" value="InterPro"/>
</dbReference>
<evidence type="ECO:0000256" key="2">
    <source>
        <dbReference type="SAM" id="MobiDB-lite"/>
    </source>
</evidence>
<dbReference type="AlphaFoldDB" id="A0A087SCP6"/>
<dbReference type="SUPFAM" id="SSF47954">
    <property type="entry name" value="Cyclin-like"/>
    <property type="match status" value="1"/>
</dbReference>
<protein>
    <submittedName>
        <fullName evidence="4">Cyclin-H1-1</fullName>
    </submittedName>
</protein>
<dbReference type="GO" id="GO:0006357">
    <property type="term" value="P:regulation of transcription by RNA polymerase II"/>
    <property type="evidence" value="ECO:0007669"/>
    <property type="project" value="InterPro"/>
</dbReference>
<evidence type="ECO:0000313" key="4">
    <source>
        <dbReference type="EMBL" id="KFM23500.1"/>
    </source>
</evidence>